<evidence type="ECO:0000256" key="1">
    <source>
        <dbReference type="SAM" id="Coils"/>
    </source>
</evidence>
<dbReference type="KEGG" id="hara:AArcS_2141"/>
<feature type="region of interest" description="Disordered" evidence="2">
    <location>
        <begin position="193"/>
        <end position="238"/>
    </location>
</feature>
<accession>A0A897MWP9</accession>
<feature type="region of interest" description="Disordered" evidence="2">
    <location>
        <begin position="41"/>
        <end position="87"/>
    </location>
</feature>
<evidence type="ECO:0000313" key="3">
    <source>
        <dbReference type="EMBL" id="QSG03339.1"/>
    </source>
</evidence>
<feature type="coiled-coil region" evidence="1">
    <location>
        <begin position="165"/>
        <end position="192"/>
    </location>
</feature>
<proteinExistence type="predicted"/>
<evidence type="ECO:0000256" key="2">
    <source>
        <dbReference type="SAM" id="MobiDB-lite"/>
    </source>
</evidence>
<reference evidence="3" key="1">
    <citation type="submission" date="2020-11" db="EMBL/GenBank/DDBJ databases">
        <title>Carbohydrate-dependent, anaerobic sulfur respiration: A novel catabolism in halophilic archaea.</title>
        <authorList>
            <person name="Sorokin D.Y."/>
            <person name="Messina E."/>
            <person name="Smedile F."/>
            <person name="La Cono V."/>
            <person name="Hallsworth J.E."/>
            <person name="Yakimov M.M."/>
        </authorList>
    </citation>
    <scope>NUCLEOTIDE SEQUENCE</scope>
    <source>
        <strain evidence="3">AArc-S</strain>
    </source>
</reference>
<protein>
    <submittedName>
        <fullName evidence="3">Uncharacterized protein</fullName>
    </submittedName>
</protein>
<keyword evidence="1" id="KW-0175">Coiled coil</keyword>
<keyword evidence="4" id="KW-1185">Reference proteome</keyword>
<gene>
    <name evidence="3" type="ORF">AArcS_2141</name>
</gene>
<sequence length="309" mass="33087">MEARIPRELHDRVERLFREYRGYDPTSVQESLSVICDLAEAELEPEEAGAGPTTASARETDETATDAMKDAPSEPEPSAMDSPGTVRNAIDDVFPADWATNEETADRLSLVVRHYLTADGSTRLERENTALSAAATRHGTTPEQLRTEIVDDIYGADTLPGELASEFFSEALAKVEQRLERAETDVLSAVELVGEEAVDVGPSETDSSTSPDEPESPLDLGSGSSALPEGLADDMASDGGAVQSVDERIDNLFTGPNGLTEIGIESLVDGAATDCEVCGEQYSVVDLQTTTEASDDRRVNLVCEDCLPE</sequence>
<feature type="compositionally biased region" description="Low complexity" evidence="2">
    <location>
        <begin position="202"/>
        <end position="211"/>
    </location>
</feature>
<dbReference type="EMBL" id="CP064786">
    <property type="protein sequence ID" value="QSG03339.1"/>
    <property type="molecule type" value="Genomic_DNA"/>
</dbReference>
<evidence type="ECO:0000313" key="4">
    <source>
        <dbReference type="Proteomes" id="UP000663586"/>
    </source>
</evidence>
<dbReference type="AlphaFoldDB" id="A0A897MWP9"/>
<dbReference type="Proteomes" id="UP000663586">
    <property type="component" value="Chromosome"/>
</dbReference>
<name>A0A897MWP9_9EURY</name>
<organism evidence="3 4">
    <name type="scientific">Natranaeroarchaeum sulfidigenes</name>
    <dbReference type="NCBI Taxonomy" id="2784880"/>
    <lineage>
        <taxon>Archaea</taxon>
        <taxon>Methanobacteriati</taxon>
        <taxon>Methanobacteriota</taxon>
        <taxon>Stenosarchaea group</taxon>
        <taxon>Halobacteria</taxon>
        <taxon>Halobacteriales</taxon>
        <taxon>Natronoarchaeaceae</taxon>
        <taxon>Natranaeroarchaeum</taxon>
    </lineage>
</organism>